<feature type="domain" description="Heavy metal binding" evidence="3">
    <location>
        <begin position="79"/>
        <end position="105"/>
    </location>
</feature>
<evidence type="ECO:0000259" key="7">
    <source>
        <dbReference type="Pfam" id="PF25975"/>
    </source>
</evidence>
<feature type="domain" description="CusB-like three alpha-helical bundle" evidence="4">
    <location>
        <begin position="189"/>
        <end position="236"/>
    </location>
</feature>
<dbReference type="Pfam" id="PF11604">
    <property type="entry name" value="CusF_Ec"/>
    <property type="match status" value="1"/>
</dbReference>
<evidence type="ECO:0000256" key="2">
    <source>
        <dbReference type="ARBA" id="ARBA00022448"/>
    </source>
</evidence>
<dbReference type="Pfam" id="PF25975">
    <property type="entry name" value="CzcB_C"/>
    <property type="match status" value="1"/>
</dbReference>
<dbReference type="Gene3D" id="2.40.420.20">
    <property type="match status" value="1"/>
</dbReference>
<protein>
    <submittedName>
        <fullName evidence="8">Cobalt/zinc/cadmium efflux RND transporter, membrane fusion protein, CzcB family</fullName>
    </submittedName>
</protein>
<dbReference type="InterPro" id="IPR051909">
    <property type="entry name" value="MFP_Cation_Efflux"/>
</dbReference>
<dbReference type="AlphaFoldDB" id="A0A3B0ZZZ3"/>
<organism evidence="8">
    <name type="scientific">hydrothermal vent metagenome</name>
    <dbReference type="NCBI Taxonomy" id="652676"/>
    <lineage>
        <taxon>unclassified sequences</taxon>
        <taxon>metagenomes</taxon>
        <taxon>ecological metagenomes</taxon>
    </lineage>
</organism>
<reference evidence="8" key="1">
    <citation type="submission" date="2018-06" db="EMBL/GenBank/DDBJ databases">
        <authorList>
            <person name="Zhirakovskaya E."/>
        </authorList>
    </citation>
    <scope>NUCLEOTIDE SEQUENCE</scope>
</reference>
<dbReference type="Pfam" id="PF19335">
    <property type="entry name" value="HMBD"/>
    <property type="match status" value="2"/>
</dbReference>
<dbReference type="InterPro" id="IPR058792">
    <property type="entry name" value="Beta-barrel_RND_2"/>
</dbReference>
<evidence type="ECO:0000259" key="6">
    <source>
        <dbReference type="Pfam" id="PF25954"/>
    </source>
</evidence>
<dbReference type="Gene3D" id="2.40.50.320">
    <property type="entry name" value="Copper binding periplasmic protein CusF"/>
    <property type="match status" value="1"/>
</dbReference>
<evidence type="ECO:0000313" key="8">
    <source>
        <dbReference type="EMBL" id="VAW94830.1"/>
    </source>
</evidence>
<gene>
    <name evidence="8" type="ORF">MNBD_GAMMA21-2548</name>
</gene>
<feature type="domain" description="CzcB-like C-terminal circularly permuted SH3-like" evidence="7">
    <location>
        <begin position="357"/>
        <end position="416"/>
    </location>
</feature>
<dbReference type="InterPro" id="IPR058649">
    <property type="entry name" value="CzcB_C"/>
</dbReference>
<dbReference type="Gene3D" id="2.40.50.100">
    <property type="match status" value="1"/>
</dbReference>
<dbReference type="Pfam" id="PF25869">
    <property type="entry name" value="3HB_CusB"/>
    <property type="match status" value="1"/>
</dbReference>
<name>A0A3B0ZZZ3_9ZZZZ</name>
<dbReference type="NCBIfam" id="TIGR01730">
    <property type="entry name" value="RND_mfp"/>
    <property type="match status" value="1"/>
</dbReference>
<dbReference type="InterPro" id="IPR045800">
    <property type="entry name" value="HMBD"/>
</dbReference>
<dbReference type="GO" id="GO:0030288">
    <property type="term" value="C:outer membrane-bounded periplasmic space"/>
    <property type="evidence" value="ECO:0007669"/>
    <property type="project" value="TreeGrafter"/>
</dbReference>
<evidence type="ECO:0000256" key="1">
    <source>
        <dbReference type="ARBA" id="ARBA00009477"/>
    </source>
</evidence>
<dbReference type="Pfam" id="PF25919">
    <property type="entry name" value="BSH_CusB"/>
    <property type="match status" value="1"/>
</dbReference>
<accession>A0A3B0ZZZ3</accession>
<dbReference type="GO" id="GO:0060003">
    <property type="term" value="P:copper ion export"/>
    <property type="evidence" value="ECO:0007669"/>
    <property type="project" value="TreeGrafter"/>
</dbReference>
<dbReference type="GO" id="GO:0022857">
    <property type="term" value="F:transmembrane transporter activity"/>
    <property type="evidence" value="ECO:0007669"/>
    <property type="project" value="InterPro"/>
</dbReference>
<dbReference type="InterPro" id="IPR058790">
    <property type="entry name" value="BSH_CusB"/>
</dbReference>
<dbReference type="GO" id="GO:0015679">
    <property type="term" value="P:plasma membrane copper ion transport"/>
    <property type="evidence" value="ECO:0007669"/>
    <property type="project" value="TreeGrafter"/>
</dbReference>
<feature type="domain" description="CusB-like barrel-sandwich hybrid" evidence="5">
    <location>
        <begin position="154"/>
        <end position="269"/>
    </location>
</feature>
<dbReference type="SUPFAM" id="SSF111369">
    <property type="entry name" value="HlyD-like secretion proteins"/>
    <property type="match status" value="1"/>
</dbReference>
<feature type="domain" description="CusB-like beta-barrel" evidence="6">
    <location>
        <begin position="274"/>
        <end position="350"/>
    </location>
</feature>
<evidence type="ECO:0000259" key="5">
    <source>
        <dbReference type="Pfam" id="PF25919"/>
    </source>
</evidence>
<feature type="domain" description="Heavy metal binding" evidence="3">
    <location>
        <begin position="39"/>
        <end position="64"/>
    </location>
</feature>
<dbReference type="Gene3D" id="2.40.30.170">
    <property type="match status" value="1"/>
</dbReference>
<comment type="similarity">
    <text evidence="1">Belongs to the membrane fusion protein (MFP) (TC 8.A.1) family.</text>
</comment>
<sequence length="525" mass="58879">MKKLIPSLLISSAIILLSGCSEDNMGGDSAASGEKKIKYWVAPMDPTYQRDEPGKSPMGMDLVAVYEEEEESGEKKILYWVAPMDAAYRRDGPGKSPMGMDLIPVYDEGDGLSVKISPAVENNMGVRTAVAEYNKLWRRVDTVGYVDFDENKITHIHLRTKGWIEKLLVKSEGERVKKGQLLFEVYSPELVTAQEEYLQALGTSNRRLITASTERLIALGVSNKQISSLKKSRRIKQYVQVYASQDGIIDNLNVREGMFVMPNKRVMSLADLSSVWILAEVFEKQADWVKEGQGAEVRLSYLPGRTWKGTVEYIYPSLNPKTRTLKVRLRFDNADESLKPNMFAKVTIYAQPKSGIIVIPREAVIRATQNRVILSLGKGRFLPREVVIGIESGDWIEISHGLDEGDVVVTSGQFLLDSEASLKASMKRMTAVPEKKMEGMSEKSEGAKEVRGIIQSVMADHKMVNIKHDPVPELEWPAMTMDFKVADDVDLNSLKADDKIFFDIDKMGDDFVITSIIKHDEMRGN</sequence>
<evidence type="ECO:0000259" key="4">
    <source>
        <dbReference type="Pfam" id="PF25869"/>
    </source>
</evidence>
<dbReference type="PANTHER" id="PTHR30097:SF15">
    <property type="entry name" value="CATION EFFLUX SYSTEM PROTEIN CUSB"/>
    <property type="match status" value="1"/>
</dbReference>
<dbReference type="PANTHER" id="PTHR30097">
    <property type="entry name" value="CATION EFFLUX SYSTEM PROTEIN CUSB"/>
    <property type="match status" value="1"/>
</dbReference>
<dbReference type="InterPro" id="IPR006143">
    <property type="entry name" value="RND_pump_MFP"/>
</dbReference>
<proteinExistence type="inferred from homology"/>
<dbReference type="InterPro" id="IPR042230">
    <property type="entry name" value="CusF_sf"/>
</dbReference>
<keyword evidence="2" id="KW-0813">Transport</keyword>
<dbReference type="GO" id="GO:0016020">
    <property type="term" value="C:membrane"/>
    <property type="evidence" value="ECO:0007669"/>
    <property type="project" value="InterPro"/>
</dbReference>
<evidence type="ECO:0000259" key="3">
    <source>
        <dbReference type="Pfam" id="PF19335"/>
    </source>
</evidence>
<dbReference type="Pfam" id="PF25954">
    <property type="entry name" value="Beta-barrel_RND_2"/>
    <property type="match status" value="1"/>
</dbReference>
<dbReference type="PROSITE" id="PS51257">
    <property type="entry name" value="PROKAR_LIPOPROTEIN"/>
    <property type="match status" value="1"/>
</dbReference>
<dbReference type="Gene3D" id="6.10.140.730">
    <property type="match status" value="1"/>
</dbReference>
<dbReference type="InterPro" id="IPR058791">
    <property type="entry name" value="3HB_CusB"/>
</dbReference>
<dbReference type="EMBL" id="UOFR01000030">
    <property type="protein sequence ID" value="VAW94830.1"/>
    <property type="molecule type" value="Genomic_DNA"/>
</dbReference>
<dbReference type="GO" id="GO:0046914">
    <property type="term" value="F:transition metal ion binding"/>
    <property type="evidence" value="ECO:0007669"/>
    <property type="project" value="TreeGrafter"/>
</dbReference>
<dbReference type="FunFam" id="2.40.30.170:FF:000010">
    <property type="entry name" value="Efflux RND transporter periplasmic adaptor subunit"/>
    <property type="match status" value="1"/>
</dbReference>
<dbReference type="InterPro" id="IPR021647">
    <property type="entry name" value="CusF_Ec"/>
</dbReference>